<dbReference type="InterPro" id="IPR039565">
    <property type="entry name" value="BamD-like"/>
</dbReference>
<evidence type="ECO:0000256" key="4">
    <source>
        <dbReference type="PROSITE-ProRule" id="PRU00339"/>
    </source>
</evidence>
<evidence type="ECO:0000259" key="5">
    <source>
        <dbReference type="Pfam" id="PF13525"/>
    </source>
</evidence>
<dbReference type="SUPFAM" id="SSF48452">
    <property type="entry name" value="TPR-like"/>
    <property type="match status" value="1"/>
</dbReference>
<evidence type="ECO:0000256" key="2">
    <source>
        <dbReference type="ARBA" id="ARBA00023136"/>
    </source>
</evidence>
<dbReference type="RefSeq" id="WP_147015155.1">
    <property type="nucleotide sequence ID" value="NZ_VORB01000010.1"/>
</dbReference>
<dbReference type="PROSITE" id="PS50005">
    <property type="entry name" value="TPR"/>
    <property type="match status" value="1"/>
</dbReference>
<keyword evidence="4" id="KW-0802">TPR repeat</keyword>
<feature type="domain" description="Outer membrane lipoprotein BamD-like" evidence="5">
    <location>
        <begin position="33"/>
        <end position="223"/>
    </location>
</feature>
<accession>A0A5C6US47</accession>
<organism evidence="6 7">
    <name type="scientific">Luteibaculum oceani</name>
    <dbReference type="NCBI Taxonomy" id="1294296"/>
    <lineage>
        <taxon>Bacteria</taxon>
        <taxon>Pseudomonadati</taxon>
        <taxon>Bacteroidota</taxon>
        <taxon>Flavobacteriia</taxon>
        <taxon>Flavobacteriales</taxon>
        <taxon>Luteibaculaceae</taxon>
        <taxon>Luteibaculum</taxon>
    </lineage>
</organism>
<evidence type="ECO:0000256" key="3">
    <source>
        <dbReference type="ARBA" id="ARBA00023237"/>
    </source>
</evidence>
<gene>
    <name evidence="6" type="primary">bamD</name>
    <name evidence="6" type="ORF">FRX97_10400</name>
</gene>
<keyword evidence="2" id="KW-0472">Membrane</keyword>
<dbReference type="AlphaFoldDB" id="A0A5C6US47"/>
<dbReference type="Pfam" id="PF13525">
    <property type="entry name" value="YfiO"/>
    <property type="match status" value="1"/>
</dbReference>
<dbReference type="Gene3D" id="1.25.40.10">
    <property type="entry name" value="Tetratricopeptide repeat domain"/>
    <property type="match status" value="1"/>
</dbReference>
<keyword evidence="1" id="KW-0732">Signal</keyword>
<dbReference type="NCBIfam" id="TIGR03302">
    <property type="entry name" value="OM_YfiO"/>
    <property type="match status" value="1"/>
</dbReference>
<dbReference type="Proteomes" id="UP000321168">
    <property type="component" value="Unassembled WGS sequence"/>
</dbReference>
<feature type="repeat" description="TPR" evidence="4">
    <location>
        <begin position="66"/>
        <end position="99"/>
    </location>
</feature>
<dbReference type="InterPro" id="IPR017689">
    <property type="entry name" value="BamD"/>
</dbReference>
<dbReference type="InterPro" id="IPR011990">
    <property type="entry name" value="TPR-like_helical_dom_sf"/>
</dbReference>
<keyword evidence="3" id="KW-0998">Cell outer membrane</keyword>
<dbReference type="EMBL" id="VORB01000010">
    <property type="protein sequence ID" value="TXC76153.1"/>
    <property type="molecule type" value="Genomic_DNA"/>
</dbReference>
<evidence type="ECO:0000313" key="7">
    <source>
        <dbReference type="Proteomes" id="UP000321168"/>
    </source>
</evidence>
<reference evidence="6 7" key="1">
    <citation type="submission" date="2019-08" db="EMBL/GenBank/DDBJ databases">
        <title>Genome of Luteibaculum oceani JCM 18817.</title>
        <authorList>
            <person name="Bowman J.P."/>
        </authorList>
    </citation>
    <scope>NUCLEOTIDE SEQUENCE [LARGE SCALE GENOMIC DNA]</scope>
    <source>
        <strain evidence="6 7">JCM 18817</strain>
    </source>
</reference>
<dbReference type="InterPro" id="IPR019734">
    <property type="entry name" value="TPR_rpt"/>
</dbReference>
<sequence>MKRILFFLITAITLSSCSEYMKLLKSSDAELKFNKAKEFYEEGSYDKAIPLCEDVIGAFRGTKRHEEVYFIYASSYYELGDYFFAENYYRQFVKTFPRSKYAEECAFKAALCSYQLSPKYSLDQSYTFKAIDNLQLFIEAYPESSKRDTCNKLMTQLNQKLELKSYENSKLYFKTLHYESAVISLNNTLKDFPNSAYEEDIRFLILKSSYELAINSVVKKKKERLEATVEAYQKYIDKFADSNRAGQAENLYENTIKELERL</sequence>
<proteinExistence type="predicted"/>
<protein>
    <submittedName>
        <fullName evidence="6">Outer membrane protein assembly factor BamD</fullName>
    </submittedName>
</protein>
<keyword evidence="7" id="KW-1185">Reference proteome</keyword>
<evidence type="ECO:0000256" key="1">
    <source>
        <dbReference type="ARBA" id="ARBA00022729"/>
    </source>
</evidence>
<comment type="caution">
    <text evidence="6">The sequence shown here is derived from an EMBL/GenBank/DDBJ whole genome shotgun (WGS) entry which is preliminary data.</text>
</comment>
<dbReference type="OrthoDB" id="9770761at2"/>
<evidence type="ECO:0000313" key="6">
    <source>
        <dbReference type="EMBL" id="TXC76153.1"/>
    </source>
</evidence>
<name>A0A5C6US47_9FLAO</name>
<dbReference type="PROSITE" id="PS51257">
    <property type="entry name" value="PROKAR_LIPOPROTEIN"/>
    <property type="match status" value="1"/>
</dbReference>